<organism evidence="2 3">
    <name type="scientific">Echria macrotheca</name>
    <dbReference type="NCBI Taxonomy" id="438768"/>
    <lineage>
        <taxon>Eukaryota</taxon>
        <taxon>Fungi</taxon>
        <taxon>Dikarya</taxon>
        <taxon>Ascomycota</taxon>
        <taxon>Pezizomycotina</taxon>
        <taxon>Sordariomycetes</taxon>
        <taxon>Sordariomycetidae</taxon>
        <taxon>Sordariales</taxon>
        <taxon>Schizotheciaceae</taxon>
        <taxon>Echria</taxon>
    </lineage>
</organism>
<reference evidence="2" key="1">
    <citation type="submission" date="2023-06" db="EMBL/GenBank/DDBJ databases">
        <title>Genome-scale phylogeny and comparative genomics of the fungal order Sordariales.</title>
        <authorList>
            <consortium name="Lawrence Berkeley National Laboratory"/>
            <person name="Hensen N."/>
            <person name="Bonometti L."/>
            <person name="Westerberg I."/>
            <person name="Brannstrom I.O."/>
            <person name="Guillou S."/>
            <person name="Cros-Aarteil S."/>
            <person name="Calhoun S."/>
            <person name="Haridas S."/>
            <person name="Kuo A."/>
            <person name="Mondo S."/>
            <person name="Pangilinan J."/>
            <person name="Riley R."/>
            <person name="Labutti K."/>
            <person name="Andreopoulos B."/>
            <person name="Lipzen A."/>
            <person name="Chen C."/>
            <person name="Yanf M."/>
            <person name="Daum C."/>
            <person name="Ng V."/>
            <person name="Clum A."/>
            <person name="Steindorff A."/>
            <person name="Ohm R."/>
            <person name="Martin F."/>
            <person name="Silar P."/>
            <person name="Natvig D."/>
            <person name="Lalanne C."/>
            <person name="Gautier V."/>
            <person name="Ament-Velasquez S.L."/>
            <person name="Kruys A."/>
            <person name="Hutchinson M.I."/>
            <person name="Powell A.J."/>
            <person name="Barry K."/>
            <person name="Miller A.N."/>
            <person name="Grigoriev I.V."/>
            <person name="Debuchy R."/>
            <person name="Gladieux P."/>
            <person name="Thoren M.H."/>
            <person name="Johannesson H."/>
        </authorList>
    </citation>
    <scope>NUCLEOTIDE SEQUENCE</scope>
    <source>
        <strain evidence="2">PSN4</strain>
    </source>
</reference>
<comment type="caution">
    <text evidence="2">The sequence shown here is derived from an EMBL/GenBank/DDBJ whole genome shotgun (WGS) entry which is preliminary data.</text>
</comment>
<proteinExistence type="predicted"/>
<protein>
    <submittedName>
        <fullName evidence="2">Uncharacterized protein</fullName>
    </submittedName>
</protein>
<gene>
    <name evidence="2" type="ORF">QBC47DRAFT_380284</name>
</gene>
<feature type="region of interest" description="Disordered" evidence="1">
    <location>
        <begin position="1"/>
        <end position="57"/>
    </location>
</feature>
<name>A0AAJ0FCL7_9PEZI</name>
<dbReference type="EMBL" id="MU839832">
    <property type="protein sequence ID" value="KAK1756629.1"/>
    <property type="molecule type" value="Genomic_DNA"/>
</dbReference>
<evidence type="ECO:0000313" key="3">
    <source>
        <dbReference type="Proteomes" id="UP001239445"/>
    </source>
</evidence>
<dbReference type="AlphaFoldDB" id="A0AAJ0FCL7"/>
<sequence>MAANDEGVGGIQGNKILEAPNSCQKNQPWRKWVPKDTDKDPSKPWVGYQPDPKNESAKPWVDWIESMGPTASFLDGAMSGNAGG</sequence>
<keyword evidence="3" id="KW-1185">Reference proteome</keyword>
<dbReference type="Proteomes" id="UP001239445">
    <property type="component" value="Unassembled WGS sequence"/>
</dbReference>
<feature type="compositionally biased region" description="Basic and acidic residues" evidence="1">
    <location>
        <begin position="33"/>
        <end position="42"/>
    </location>
</feature>
<evidence type="ECO:0000313" key="2">
    <source>
        <dbReference type="EMBL" id="KAK1756629.1"/>
    </source>
</evidence>
<accession>A0AAJ0FCL7</accession>
<evidence type="ECO:0000256" key="1">
    <source>
        <dbReference type="SAM" id="MobiDB-lite"/>
    </source>
</evidence>